<organism evidence="4 5">
    <name type="scientific">Serendipita indica (strain DSM 11827)</name>
    <name type="common">Root endophyte fungus</name>
    <name type="synonym">Piriformospora indica</name>
    <dbReference type="NCBI Taxonomy" id="1109443"/>
    <lineage>
        <taxon>Eukaryota</taxon>
        <taxon>Fungi</taxon>
        <taxon>Dikarya</taxon>
        <taxon>Basidiomycota</taxon>
        <taxon>Agaricomycotina</taxon>
        <taxon>Agaricomycetes</taxon>
        <taxon>Sebacinales</taxon>
        <taxon>Serendipitaceae</taxon>
        <taxon>Serendipita</taxon>
    </lineage>
</organism>
<evidence type="ECO:0000313" key="5">
    <source>
        <dbReference type="Proteomes" id="UP000007148"/>
    </source>
</evidence>
<dbReference type="InterPro" id="IPR027417">
    <property type="entry name" value="P-loop_NTPase"/>
</dbReference>
<keyword evidence="1" id="KW-0677">Repeat</keyword>
<dbReference type="PANTHER" id="PTHR10039">
    <property type="entry name" value="AMELOGENIN"/>
    <property type="match status" value="1"/>
</dbReference>
<dbReference type="Gene3D" id="3.40.50.300">
    <property type="entry name" value="P-loop containing nucleotide triphosphate hydrolases"/>
    <property type="match status" value="1"/>
</dbReference>
<dbReference type="EMBL" id="CAFZ01001247">
    <property type="protein sequence ID" value="CCA77078.1"/>
    <property type="molecule type" value="Genomic_DNA"/>
</dbReference>
<evidence type="ECO:0000256" key="2">
    <source>
        <dbReference type="SAM" id="Coils"/>
    </source>
</evidence>
<dbReference type="InterPro" id="IPR056884">
    <property type="entry name" value="NPHP3-like_N"/>
</dbReference>
<protein>
    <submittedName>
        <fullName evidence="4">Related to archipelago beta form (F-box-WD40 repeat protein)</fullName>
    </submittedName>
</protein>
<keyword evidence="5" id="KW-1185">Reference proteome</keyword>
<dbReference type="OMA" id="LEEIGHW"/>
<evidence type="ECO:0000256" key="1">
    <source>
        <dbReference type="ARBA" id="ARBA00022737"/>
    </source>
</evidence>
<dbReference type="eggNOG" id="KOG0266">
    <property type="taxonomic scope" value="Eukaryota"/>
</dbReference>
<evidence type="ECO:0000313" key="4">
    <source>
        <dbReference type="EMBL" id="CCA77078.1"/>
    </source>
</evidence>
<reference evidence="4 5" key="1">
    <citation type="journal article" date="2011" name="PLoS Pathog.">
        <title>Endophytic Life Strategies Decoded by Genome and Transcriptome Analyses of the Mutualistic Root Symbiont Piriformospora indica.</title>
        <authorList>
            <person name="Zuccaro A."/>
            <person name="Lahrmann U."/>
            <person name="Guldener U."/>
            <person name="Langen G."/>
            <person name="Pfiffi S."/>
            <person name="Biedenkopf D."/>
            <person name="Wong P."/>
            <person name="Samans B."/>
            <person name="Grimm C."/>
            <person name="Basiewicz M."/>
            <person name="Murat C."/>
            <person name="Martin F."/>
            <person name="Kogel K.H."/>
        </authorList>
    </citation>
    <scope>NUCLEOTIDE SEQUENCE [LARGE SCALE GENOMIC DNA]</scope>
    <source>
        <strain evidence="4 5">DSM 11827</strain>
    </source>
</reference>
<keyword evidence="2" id="KW-0175">Coiled coil</keyword>
<dbReference type="AlphaFoldDB" id="G4U0I5"/>
<sequence>GIKNNQEDWSEIIQRLQNYLSAIEEQITLLKRENTSRPLDEAFCRPLARYVKHLEDLHKRIVDLTERQRSKSLEGFAEISTIKIDAGDIQRFNRDIEAQHRQFMMAMVASAASSVHNACLKGTRQAVLEEIGHWAREETSEAPTFWLCDIAGSGKSTVAMPAIEHWKAEGILGGTFFFSMSNSESSTTNKLCSTIARDLAQHLPELGSYIAKAWKQNPSIQRSSFNEQFRTLISSPLQYQQKRVILVVDAMDECKSRQQRQELVETLAAAARESKNFQIFITSRPDHVIE</sequence>
<dbReference type="SUPFAM" id="SSF52540">
    <property type="entry name" value="P-loop containing nucleoside triphosphate hydrolases"/>
    <property type="match status" value="1"/>
</dbReference>
<feature type="coiled-coil region" evidence="2">
    <location>
        <begin position="13"/>
        <end position="67"/>
    </location>
</feature>
<dbReference type="InParanoid" id="G4U0I5"/>
<dbReference type="OrthoDB" id="3269932at2759"/>
<dbReference type="PANTHER" id="PTHR10039:SF14">
    <property type="entry name" value="NACHT DOMAIN-CONTAINING PROTEIN"/>
    <property type="match status" value="1"/>
</dbReference>
<dbReference type="STRING" id="1109443.G4U0I5"/>
<dbReference type="Proteomes" id="UP000007148">
    <property type="component" value="Unassembled WGS sequence"/>
</dbReference>
<feature type="domain" description="Nephrocystin 3-like N-terminal" evidence="3">
    <location>
        <begin position="123"/>
        <end position="284"/>
    </location>
</feature>
<name>G4U0I5_SERID</name>
<comment type="caution">
    <text evidence="4">The sequence shown here is derived from an EMBL/GenBank/DDBJ whole genome shotgun (WGS) entry which is preliminary data.</text>
</comment>
<dbReference type="HOGENOM" id="CLU_000288_6_5_1"/>
<accession>G4U0I5</accession>
<proteinExistence type="predicted"/>
<evidence type="ECO:0000259" key="3">
    <source>
        <dbReference type="Pfam" id="PF24883"/>
    </source>
</evidence>
<dbReference type="Pfam" id="PF24883">
    <property type="entry name" value="NPHP3_N"/>
    <property type="match status" value="1"/>
</dbReference>
<feature type="non-terminal residue" evidence="4">
    <location>
        <position position="1"/>
    </location>
</feature>
<gene>
    <name evidence="4" type="ORF">PIIN_11063</name>
</gene>
<feature type="non-terminal residue" evidence="4">
    <location>
        <position position="290"/>
    </location>
</feature>